<dbReference type="InterPro" id="IPR004268">
    <property type="entry name" value="MurJ"/>
</dbReference>
<organism evidence="9 10">
    <name type="scientific">Priestia endophytica DSM 13796</name>
    <dbReference type="NCBI Taxonomy" id="1121089"/>
    <lineage>
        <taxon>Bacteria</taxon>
        <taxon>Bacillati</taxon>
        <taxon>Bacillota</taxon>
        <taxon>Bacilli</taxon>
        <taxon>Bacillales</taxon>
        <taxon>Bacillaceae</taxon>
        <taxon>Priestia</taxon>
    </lineage>
</organism>
<comment type="caution">
    <text evidence="9">The sequence shown here is derived from an EMBL/GenBank/DDBJ whole genome shotgun (WGS) entry which is preliminary data.</text>
</comment>
<evidence type="ECO:0000256" key="7">
    <source>
        <dbReference type="ARBA" id="ARBA00023136"/>
    </source>
</evidence>
<protein>
    <submittedName>
        <fullName evidence="9">Peptidoglycan lipid II flippase</fullName>
    </submittedName>
</protein>
<evidence type="ECO:0000256" key="8">
    <source>
        <dbReference type="SAM" id="Phobius"/>
    </source>
</evidence>
<dbReference type="PRINTS" id="PR01806">
    <property type="entry name" value="VIRFACTRMVIN"/>
</dbReference>
<sequence>MSKLKFVTLLFFVSTFVLKFSSMLRDVAITNYFGSTRITDAYTVSMVIPNAIVLFMLTGMKEAFLPSYYKYDAKGKGFSHLTNVVKGTTVIATLIALIGMMLSPFIVPLIYNDFQGEAKDVAIWTSVIYFASILLVGVNAVFEGYFDAQRKFSFSVFSQTIVVFCTIGGAIFFHAQLGIYSVPLGYLVGTLISFLIKLVYFKPTNFIDWKQKSDWSEIKAFYYIFVPVGLTIAVGQVNLLVNSIFSAQLGDGAATNLNLAFRLINIPQAVFGVTIATIIFPMLARAKSQDDKVLFKRGIEKGLSLMFLFLAPTLAGMLILMPEVVKVVYERGKFTAEATAATSHYAIFYVGSALFYSIQAVIAKGFYTLEKGHYMLRVGIVSIICNVILNAILVNTLGASGLALSFSLVALIYSAITFTTLYKLINGFSLSYVGMEYGKVFIATCAMFGLLMLMKGTVETYSPNEYVYLMVMIIIGAISYFIVLFLTGSRSMKELMNIKQLKREASEGR</sequence>
<keyword evidence="7 8" id="KW-0472">Membrane</keyword>
<feature type="transmembrane region" description="Helical" evidence="8">
    <location>
        <begin position="437"/>
        <end position="454"/>
    </location>
</feature>
<comment type="subcellular location">
    <subcellularLocation>
        <location evidence="1">Cell membrane</location>
        <topology evidence="1">Multi-pass membrane protein</topology>
    </subcellularLocation>
</comment>
<name>A0A1I5ZV35_9BACI</name>
<evidence type="ECO:0000256" key="5">
    <source>
        <dbReference type="ARBA" id="ARBA00022984"/>
    </source>
</evidence>
<evidence type="ECO:0000256" key="6">
    <source>
        <dbReference type="ARBA" id="ARBA00022989"/>
    </source>
</evidence>
<evidence type="ECO:0000256" key="2">
    <source>
        <dbReference type="ARBA" id="ARBA00022475"/>
    </source>
</evidence>
<keyword evidence="4" id="KW-0133">Cell shape</keyword>
<feature type="transmembrane region" description="Helical" evidence="8">
    <location>
        <begin position="221"/>
        <end position="245"/>
    </location>
</feature>
<evidence type="ECO:0000256" key="3">
    <source>
        <dbReference type="ARBA" id="ARBA00022692"/>
    </source>
</evidence>
<evidence type="ECO:0000313" key="9">
    <source>
        <dbReference type="EMBL" id="SFQ60359.1"/>
    </source>
</evidence>
<feature type="transmembrane region" description="Helical" evidence="8">
    <location>
        <begin position="179"/>
        <end position="200"/>
    </location>
</feature>
<evidence type="ECO:0000256" key="4">
    <source>
        <dbReference type="ARBA" id="ARBA00022960"/>
    </source>
</evidence>
<dbReference type="InterPro" id="IPR051050">
    <property type="entry name" value="Lipid_II_flippase_MurJ/MviN"/>
</dbReference>
<gene>
    <name evidence="9" type="ORF">SAMN02745910_02263</name>
</gene>
<dbReference type="RefSeq" id="WP_061804773.1">
    <property type="nucleotide sequence ID" value="NZ_FOXX01000005.1"/>
</dbReference>
<feature type="transmembrane region" description="Helical" evidence="8">
    <location>
        <begin position="466"/>
        <end position="486"/>
    </location>
</feature>
<dbReference type="GeneID" id="93710919"/>
<dbReference type="NCBIfam" id="TIGR01695">
    <property type="entry name" value="murJ_mviN"/>
    <property type="match status" value="1"/>
</dbReference>
<feature type="transmembrane region" description="Helical" evidence="8">
    <location>
        <begin position="265"/>
        <end position="284"/>
    </location>
</feature>
<proteinExistence type="predicted"/>
<keyword evidence="6 8" id="KW-1133">Transmembrane helix</keyword>
<dbReference type="EMBL" id="FOXX01000005">
    <property type="protein sequence ID" value="SFQ60359.1"/>
    <property type="molecule type" value="Genomic_DNA"/>
</dbReference>
<feature type="transmembrane region" description="Helical" evidence="8">
    <location>
        <begin position="374"/>
        <end position="393"/>
    </location>
</feature>
<dbReference type="PANTHER" id="PTHR47019:SF1">
    <property type="entry name" value="LIPID II FLIPPASE MURJ"/>
    <property type="match status" value="1"/>
</dbReference>
<evidence type="ECO:0000313" key="10">
    <source>
        <dbReference type="Proteomes" id="UP000182762"/>
    </source>
</evidence>
<keyword evidence="5" id="KW-0573">Peptidoglycan synthesis</keyword>
<dbReference type="Pfam" id="PF03023">
    <property type="entry name" value="MurJ"/>
    <property type="match status" value="1"/>
</dbReference>
<reference evidence="9 10" key="1">
    <citation type="submission" date="2016-10" db="EMBL/GenBank/DDBJ databases">
        <authorList>
            <person name="Varghese N."/>
            <person name="Submissions S."/>
        </authorList>
    </citation>
    <scope>NUCLEOTIDE SEQUENCE [LARGE SCALE GENOMIC DNA]</scope>
    <source>
        <strain evidence="9 10">DSM 13796</strain>
    </source>
</reference>
<keyword evidence="3 8" id="KW-0812">Transmembrane</keyword>
<feature type="transmembrane region" description="Helical" evidence="8">
    <location>
        <begin position="154"/>
        <end position="173"/>
    </location>
</feature>
<feature type="transmembrane region" description="Helical" evidence="8">
    <location>
        <begin position="399"/>
        <end position="425"/>
    </location>
</feature>
<feature type="transmembrane region" description="Helical" evidence="8">
    <location>
        <begin position="47"/>
        <end position="69"/>
    </location>
</feature>
<dbReference type="PANTHER" id="PTHR47019">
    <property type="entry name" value="LIPID II FLIPPASE MURJ"/>
    <property type="match status" value="1"/>
</dbReference>
<feature type="transmembrane region" description="Helical" evidence="8">
    <location>
        <begin position="345"/>
        <end position="367"/>
    </location>
</feature>
<evidence type="ECO:0000256" key="1">
    <source>
        <dbReference type="ARBA" id="ARBA00004651"/>
    </source>
</evidence>
<accession>A0A1I5ZV35</accession>
<keyword evidence="10" id="KW-1185">Reference proteome</keyword>
<dbReference type="Proteomes" id="UP000182762">
    <property type="component" value="Unassembled WGS sequence"/>
</dbReference>
<feature type="transmembrane region" description="Helical" evidence="8">
    <location>
        <begin position="305"/>
        <end position="325"/>
    </location>
</feature>
<keyword evidence="2" id="KW-1003">Cell membrane</keyword>
<feature type="transmembrane region" description="Helical" evidence="8">
    <location>
        <begin position="123"/>
        <end position="142"/>
    </location>
</feature>
<feature type="transmembrane region" description="Helical" evidence="8">
    <location>
        <begin position="90"/>
        <end position="111"/>
    </location>
</feature>